<gene>
    <name evidence="4" type="ORF">AFUS01_LOCUS22593</name>
</gene>
<comment type="caution">
    <text evidence="4">The sequence shown here is derived from an EMBL/GenBank/DDBJ whole genome shotgun (WGS) entry which is preliminary data.</text>
</comment>
<proteinExistence type="predicted"/>
<evidence type="ECO:0000313" key="4">
    <source>
        <dbReference type="EMBL" id="CAG7734191.1"/>
    </source>
</evidence>
<keyword evidence="5" id="KW-1185">Reference proteome</keyword>
<keyword evidence="1" id="KW-0479">Metal-binding</keyword>
<feature type="compositionally biased region" description="Acidic residues" evidence="2">
    <location>
        <begin position="76"/>
        <end position="92"/>
    </location>
</feature>
<evidence type="ECO:0000313" key="5">
    <source>
        <dbReference type="Proteomes" id="UP000708208"/>
    </source>
</evidence>
<feature type="compositionally biased region" description="Low complexity" evidence="2">
    <location>
        <begin position="221"/>
        <end position="235"/>
    </location>
</feature>
<accession>A0A8J2KFG9</accession>
<dbReference type="InterPro" id="IPR013087">
    <property type="entry name" value="Znf_C2H2_type"/>
</dbReference>
<protein>
    <recommendedName>
        <fullName evidence="3">C2H2-type domain-containing protein</fullName>
    </recommendedName>
</protein>
<evidence type="ECO:0000256" key="1">
    <source>
        <dbReference type="PROSITE-ProRule" id="PRU00042"/>
    </source>
</evidence>
<organism evidence="4 5">
    <name type="scientific">Allacma fusca</name>
    <dbReference type="NCBI Taxonomy" id="39272"/>
    <lineage>
        <taxon>Eukaryota</taxon>
        <taxon>Metazoa</taxon>
        <taxon>Ecdysozoa</taxon>
        <taxon>Arthropoda</taxon>
        <taxon>Hexapoda</taxon>
        <taxon>Collembola</taxon>
        <taxon>Symphypleona</taxon>
        <taxon>Sminthuridae</taxon>
        <taxon>Allacma</taxon>
    </lineage>
</organism>
<keyword evidence="1" id="KW-0862">Zinc</keyword>
<evidence type="ECO:0000259" key="3">
    <source>
        <dbReference type="PROSITE" id="PS50157"/>
    </source>
</evidence>
<feature type="compositionally biased region" description="Basic and acidic residues" evidence="2">
    <location>
        <begin position="37"/>
        <end position="51"/>
    </location>
</feature>
<dbReference type="GO" id="GO:0008270">
    <property type="term" value="F:zinc ion binding"/>
    <property type="evidence" value="ECO:0007669"/>
    <property type="project" value="UniProtKB-KW"/>
</dbReference>
<evidence type="ECO:0000256" key="2">
    <source>
        <dbReference type="SAM" id="MobiDB-lite"/>
    </source>
</evidence>
<keyword evidence="1" id="KW-0863">Zinc-finger</keyword>
<sequence>MNQDSTNAGKKPMMLSLLELSRRSSVEFYDPNNTMKGCKDDSTRSTRKDPGARMSISNFFRGCIPKTEPSSNLIPPEDEPLVPPDEEAESESESSAKEQSDDEITILTPVKPQVDNITPVEVIDYIEIFEEDDLDDNYKHIRVSEMICEVCERQFKHRNQFCLHHRRHIAQEMFQCPTCLKGFVSLRLCTNHEIRVHKKIILRRPAQSGQNNCRVSERESSPSSMRSSSDVSSSTNEEEDDVDPNFCAEDGWKRILPSNALIPYRGPPLEHISQCFAVELKYQPKNRAGSNSISNQIQALWEHHLIIGDYS</sequence>
<feature type="region of interest" description="Disordered" evidence="2">
    <location>
        <begin position="208"/>
        <end position="244"/>
    </location>
</feature>
<reference evidence="4" key="1">
    <citation type="submission" date="2021-06" db="EMBL/GenBank/DDBJ databases">
        <authorList>
            <person name="Hodson N. C."/>
            <person name="Mongue J. A."/>
            <person name="Jaron S. K."/>
        </authorList>
    </citation>
    <scope>NUCLEOTIDE SEQUENCE</scope>
</reference>
<dbReference type="AlphaFoldDB" id="A0A8J2KFG9"/>
<dbReference type="EMBL" id="CAJVCH010264691">
    <property type="protein sequence ID" value="CAG7734191.1"/>
    <property type="molecule type" value="Genomic_DNA"/>
</dbReference>
<name>A0A8J2KFG9_9HEXA</name>
<feature type="region of interest" description="Disordered" evidence="2">
    <location>
        <begin position="28"/>
        <end position="106"/>
    </location>
</feature>
<feature type="domain" description="C2H2-type" evidence="3">
    <location>
        <begin position="146"/>
        <end position="173"/>
    </location>
</feature>
<dbReference type="PROSITE" id="PS50157">
    <property type="entry name" value="ZINC_FINGER_C2H2_2"/>
    <property type="match status" value="1"/>
</dbReference>
<dbReference type="Proteomes" id="UP000708208">
    <property type="component" value="Unassembled WGS sequence"/>
</dbReference>
<dbReference type="PROSITE" id="PS00028">
    <property type="entry name" value="ZINC_FINGER_C2H2_1"/>
    <property type="match status" value="2"/>
</dbReference>
<dbReference type="SMART" id="SM00355">
    <property type="entry name" value="ZnF_C2H2"/>
    <property type="match status" value="2"/>
</dbReference>